<accession>A0A0N9R0Q8</accession>
<reference evidence="1 2" key="1">
    <citation type="journal article" date="2015" name="Genome Announc.">
        <title>The 474-Kilobase-Pair Complete Genome Sequence of CeV-01B, a Virus Infecting Haptolina (Chrysochromulina) ericina (Prymnesiophyceae).</title>
        <authorList>
            <person name="Gallot-Lavallee L."/>
            <person name="Pagarete A."/>
            <person name="Legendre M."/>
            <person name="Santini S."/>
            <person name="Sandaa R.A."/>
            <person name="Himmelbauer H."/>
            <person name="Ogata H."/>
            <person name="Bratbak G."/>
            <person name="Claverie J.M."/>
        </authorList>
    </citation>
    <scope>NUCLEOTIDE SEQUENCE [LARGE SCALE GENOMIC DNA]</scope>
    <source>
        <strain evidence="1">CeV-01B</strain>
    </source>
</reference>
<sequence length="123" mass="12844">MKYLSLILLLLFITIVSSFTGCCNYREGLDANIVGTAKGAWGGSCTCPDGQVYQVSDNATVGKELACYGGISGPVNKTSGPWSYKSVTCAPKPPLTRDIGNLANPILGTGSWNTPLPSVNANL</sequence>
<proteinExistence type="predicted"/>
<organism evidence="1 2">
    <name type="scientific">Chrysochromulina ericina virus CeV-01B</name>
    <dbReference type="NCBI Taxonomy" id="3070830"/>
    <lineage>
        <taxon>Viruses</taxon>
        <taxon>Varidnaviria</taxon>
        <taxon>Bamfordvirae</taxon>
        <taxon>Nucleocytoviricota</taxon>
        <taxon>Megaviricetes</taxon>
        <taxon>Imitervirales</taxon>
        <taxon>Mesomimiviridae</taxon>
        <taxon>Tethysvirus</taxon>
        <taxon>Tethysvirus raunefjordenense</taxon>
    </lineage>
</organism>
<dbReference type="PROSITE" id="PS51257">
    <property type="entry name" value="PROKAR_LIPOPROTEIN"/>
    <property type="match status" value="1"/>
</dbReference>
<dbReference type="Proteomes" id="UP000203826">
    <property type="component" value="Segment"/>
</dbReference>
<evidence type="ECO:0000313" key="2">
    <source>
        <dbReference type="Proteomes" id="UP000203826"/>
    </source>
</evidence>
<evidence type="ECO:0000313" key="1">
    <source>
        <dbReference type="EMBL" id="ALH23216.1"/>
    </source>
</evidence>
<evidence type="ECO:0008006" key="3">
    <source>
        <dbReference type="Google" id="ProtNLM"/>
    </source>
</evidence>
<name>A0A0N9R0Q8_9VIRU</name>
<dbReference type="OrthoDB" id="41251at10239"/>
<protein>
    <recommendedName>
        <fullName evidence="3">Lipoprotein</fullName>
    </recommendedName>
</protein>
<dbReference type="EMBL" id="KT820662">
    <property type="protein sequence ID" value="ALH23216.1"/>
    <property type="molecule type" value="Genomic_DNA"/>
</dbReference>
<keyword evidence="2" id="KW-1185">Reference proteome</keyword>
<dbReference type="KEGG" id="vg:26049177"/>
<gene>
    <name evidence="1" type="ORF">ceV_310</name>
</gene>